<dbReference type="EMBL" id="CAJZBQ010000064">
    <property type="protein sequence ID" value="CAG9336350.1"/>
    <property type="molecule type" value="Genomic_DNA"/>
</dbReference>
<proteinExistence type="predicted"/>
<feature type="signal peptide" evidence="1">
    <location>
        <begin position="1"/>
        <end position="21"/>
    </location>
</feature>
<name>A0AAU9KHS4_9CILI</name>
<dbReference type="SUPFAM" id="SSF57184">
    <property type="entry name" value="Growth factor receptor domain"/>
    <property type="match status" value="1"/>
</dbReference>
<evidence type="ECO:0000313" key="3">
    <source>
        <dbReference type="Proteomes" id="UP001162131"/>
    </source>
</evidence>
<gene>
    <name evidence="2" type="ORF">BSTOLATCC_MIC66227</name>
</gene>
<keyword evidence="3" id="KW-1185">Reference proteome</keyword>
<dbReference type="Proteomes" id="UP001162131">
    <property type="component" value="Unassembled WGS sequence"/>
</dbReference>
<organism evidence="2 3">
    <name type="scientific">Blepharisma stoltei</name>
    <dbReference type="NCBI Taxonomy" id="1481888"/>
    <lineage>
        <taxon>Eukaryota</taxon>
        <taxon>Sar</taxon>
        <taxon>Alveolata</taxon>
        <taxon>Ciliophora</taxon>
        <taxon>Postciliodesmatophora</taxon>
        <taxon>Heterotrichea</taxon>
        <taxon>Heterotrichida</taxon>
        <taxon>Blepharismidae</taxon>
        <taxon>Blepharisma</taxon>
    </lineage>
</organism>
<comment type="caution">
    <text evidence="2">The sequence shown here is derived from an EMBL/GenBank/DDBJ whole genome shotgun (WGS) entry which is preliminary data.</text>
</comment>
<feature type="chain" id="PRO_5043605739" evidence="1">
    <location>
        <begin position="22"/>
        <end position="463"/>
    </location>
</feature>
<dbReference type="InterPro" id="IPR009030">
    <property type="entry name" value="Growth_fac_rcpt_cys_sf"/>
</dbReference>
<protein>
    <submittedName>
        <fullName evidence="2">Uncharacterized protein</fullName>
    </submittedName>
</protein>
<dbReference type="SUPFAM" id="SSF49899">
    <property type="entry name" value="Concanavalin A-like lectins/glucanases"/>
    <property type="match status" value="1"/>
</dbReference>
<dbReference type="InterPro" id="IPR013320">
    <property type="entry name" value="ConA-like_dom_sf"/>
</dbReference>
<evidence type="ECO:0000256" key="1">
    <source>
        <dbReference type="SAM" id="SignalP"/>
    </source>
</evidence>
<reference evidence="2" key="1">
    <citation type="submission" date="2021-09" db="EMBL/GenBank/DDBJ databases">
        <authorList>
            <consortium name="AG Swart"/>
            <person name="Singh M."/>
            <person name="Singh A."/>
            <person name="Seah K."/>
            <person name="Emmerich C."/>
        </authorList>
    </citation>
    <scope>NUCLEOTIDE SEQUENCE</scope>
    <source>
        <strain evidence="2">ATCC30299</strain>
    </source>
</reference>
<sequence length="463" mass="49562">MVYSKPLKFLVVLILLSFAKGFALSGDWSLTKATGDPTANGFSNAVNSGIPFIDTDSHVPTNLDSNVGCSSTSLDGSQTWSFTASASDLFTDPTEYAFGFWVNFEKTTSDKVFQFGSDFSQHYIVSSTKDGTLKLSFFSDTTTTDPANDISFTVPLNKWLFIAFHFKDNWSTKTLDVILTGTAKISKTSAAFIMPGGRFYFGKSIKGKFHRVVLAKSADISGAPYDTITLNDGTDPSIIAAPCSPAGTCIDSICPQNFKSLTGSMCLSSLQYCTSCSQYACLTCDPDSAREKLYYCQACKDDGTINELKNYHCCAKANHCAECSVKNTQCDVCETGYFLNDDSVASTTSCLSCADSCTTCEPGPECYTCAQAITQTGTTCRVDSVGFEVSFDGQNIVLDFAHPLKTGLSKSSFTATSNSGADIPTGTWTITGCAAGSKQCKVNAPSVQETDLPITLDSDFAQV</sequence>
<accession>A0AAU9KHS4</accession>
<evidence type="ECO:0000313" key="2">
    <source>
        <dbReference type="EMBL" id="CAG9336350.1"/>
    </source>
</evidence>
<dbReference type="AlphaFoldDB" id="A0AAU9KHS4"/>
<keyword evidence="1" id="KW-0732">Signal</keyword>